<comment type="caution">
    <text evidence="1">The sequence shown here is derived from an EMBL/GenBank/DDBJ whole genome shotgun (WGS) entry which is preliminary data.</text>
</comment>
<dbReference type="Proteomes" id="UP000324222">
    <property type="component" value="Unassembled WGS sequence"/>
</dbReference>
<keyword evidence="2" id="KW-1185">Reference proteome</keyword>
<accession>A0A5B7CZ52</accession>
<reference evidence="1 2" key="1">
    <citation type="submission" date="2019-05" db="EMBL/GenBank/DDBJ databases">
        <title>Another draft genome of Portunus trituberculatus and its Hox gene families provides insights of decapod evolution.</title>
        <authorList>
            <person name="Jeong J.-H."/>
            <person name="Song I."/>
            <person name="Kim S."/>
            <person name="Choi T."/>
            <person name="Kim D."/>
            <person name="Ryu S."/>
            <person name="Kim W."/>
        </authorList>
    </citation>
    <scope>NUCLEOTIDE SEQUENCE [LARGE SCALE GENOMIC DNA]</scope>
    <source>
        <tissue evidence="1">Muscle</tissue>
    </source>
</reference>
<evidence type="ECO:0000313" key="1">
    <source>
        <dbReference type="EMBL" id="MPC14710.1"/>
    </source>
</evidence>
<name>A0A5B7CZ52_PORTR</name>
<dbReference type="AlphaFoldDB" id="A0A5B7CZ52"/>
<gene>
    <name evidence="1" type="ORF">E2C01_007481</name>
</gene>
<sequence length="73" mass="7660">MRATVDITEAAWCCLGAVCWRGTVVVGECEKGLRFPLVVLIQSVFNSPAAAAAAATVADNTTTLRGLIYDSIT</sequence>
<protein>
    <submittedName>
        <fullName evidence="1">Uncharacterized protein</fullName>
    </submittedName>
</protein>
<organism evidence="1 2">
    <name type="scientific">Portunus trituberculatus</name>
    <name type="common">Swimming crab</name>
    <name type="synonym">Neptunus trituberculatus</name>
    <dbReference type="NCBI Taxonomy" id="210409"/>
    <lineage>
        <taxon>Eukaryota</taxon>
        <taxon>Metazoa</taxon>
        <taxon>Ecdysozoa</taxon>
        <taxon>Arthropoda</taxon>
        <taxon>Crustacea</taxon>
        <taxon>Multicrustacea</taxon>
        <taxon>Malacostraca</taxon>
        <taxon>Eumalacostraca</taxon>
        <taxon>Eucarida</taxon>
        <taxon>Decapoda</taxon>
        <taxon>Pleocyemata</taxon>
        <taxon>Brachyura</taxon>
        <taxon>Eubrachyura</taxon>
        <taxon>Portunoidea</taxon>
        <taxon>Portunidae</taxon>
        <taxon>Portuninae</taxon>
        <taxon>Portunus</taxon>
    </lineage>
</organism>
<dbReference type="EMBL" id="VSRR010000373">
    <property type="protein sequence ID" value="MPC14710.1"/>
    <property type="molecule type" value="Genomic_DNA"/>
</dbReference>
<evidence type="ECO:0000313" key="2">
    <source>
        <dbReference type="Proteomes" id="UP000324222"/>
    </source>
</evidence>
<proteinExistence type="predicted"/>